<keyword evidence="7 10" id="KW-0653">Protein transport</keyword>
<evidence type="ECO:0000256" key="5">
    <source>
        <dbReference type="ARBA" id="ARBA00022499"/>
    </source>
</evidence>
<evidence type="ECO:0000256" key="11">
    <source>
        <dbReference type="SAM" id="MobiDB-lite"/>
    </source>
</evidence>
<comment type="subcellular location">
    <subcellularLocation>
        <location evidence="1 10">Preautophagosomal structure membrane</location>
        <topology evidence="1 10">Peripheral membrane protein</topology>
    </subcellularLocation>
</comment>
<dbReference type="GO" id="GO:0019776">
    <property type="term" value="F:Atg8-family ligase activity"/>
    <property type="evidence" value="ECO:0007669"/>
    <property type="project" value="TreeGrafter"/>
</dbReference>
<dbReference type="RefSeq" id="XP_042999670.1">
    <property type="nucleotide sequence ID" value="XM_043143735.1"/>
</dbReference>
<keyword evidence="9 10" id="KW-0472">Membrane</keyword>
<gene>
    <name evidence="12" type="ORF">UV8b_06238</name>
</gene>
<reference evidence="12" key="1">
    <citation type="submission" date="2020-03" db="EMBL/GenBank/DDBJ databases">
        <title>A mixture of massive structural variations and highly conserved coding sequences in Ustilaginoidea virens genome.</title>
        <authorList>
            <person name="Zhang K."/>
            <person name="Zhao Z."/>
            <person name="Zhang Z."/>
            <person name="Li Y."/>
            <person name="Hsiang T."/>
            <person name="Sun W."/>
        </authorList>
    </citation>
    <scope>NUCLEOTIDE SEQUENCE</scope>
    <source>
        <strain evidence="12">UV-8b</strain>
    </source>
</reference>
<comment type="similarity">
    <text evidence="2 10">Belongs to the ATG12 family.</text>
</comment>
<proteinExistence type="inferred from homology"/>
<dbReference type="GO" id="GO:0015031">
    <property type="term" value="P:protein transport"/>
    <property type="evidence" value="ECO:0007669"/>
    <property type="project" value="UniProtKB-KW"/>
</dbReference>
<dbReference type="AlphaFoldDB" id="A0A8E5MJU6"/>
<evidence type="ECO:0000256" key="9">
    <source>
        <dbReference type="ARBA" id="ARBA00023136"/>
    </source>
</evidence>
<dbReference type="Pfam" id="PF04110">
    <property type="entry name" value="APG12"/>
    <property type="match status" value="1"/>
</dbReference>
<keyword evidence="4 10" id="KW-0813">Transport</keyword>
<dbReference type="GO" id="GO:0000045">
    <property type="term" value="P:autophagosome assembly"/>
    <property type="evidence" value="ECO:0007669"/>
    <property type="project" value="InterPro"/>
</dbReference>
<keyword evidence="6 10" id="KW-0833">Ubl conjugation pathway</keyword>
<sequence>MENNQTSSSPNLAERGQGHGHGRGPSPSRPSAPSPGLASPAPEDDDVSDRASPKLPLTMSASVMLADLPRDAAAALQSVGGFAPDKVVVRLKPVGSAPRLAQDVCKISAARRFEEVVRYLRRKLRCRETDSVFLYVNSAFAPSLDEVVGNLHQCFKNAQDQLVVAYSITPAFG</sequence>
<accession>A0A8E5MJU6</accession>
<evidence type="ECO:0000256" key="2">
    <source>
        <dbReference type="ARBA" id="ARBA00007778"/>
    </source>
</evidence>
<dbReference type="InterPro" id="IPR029071">
    <property type="entry name" value="Ubiquitin-like_domsf"/>
</dbReference>
<comment type="function">
    <text evidence="10">Ubiquitin-like protein involved in cytoplasm to vacuole transport (Cvt), autophagy vesicles formation, mitophagy, and nucleophagy.</text>
</comment>
<name>A0A8E5MJU6_USTVR</name>
<evidence type="ECO:0000256" key="7">
    <source>
        <dbReference type="ARBA" id="ARBA00022927"/>
    </source>
</evidence>
<evidence type="ECO:0000313" key="13">
    <source>
        <dbReference type="Proteomes" id="UP000027002"/>
    </source>
</evidence>
<dbReference type="SUPFAM" id="SSF54236">
    <property type="entry name" value="Ubiquitin-like"/>
    <property type="match status" value="1"/>
</dbReference>
<dbReference type="GO" id="GO:0061723">
    <property type="term" value="P:glycophagy"/>
    <property type="evidence" value="ECO:0007669"/>
    <property type="project" value="TreeGrafter"/>
</dbReference>
<dbReference type="OrthoDB" id="10003551at2759"/>
<comment type="subunit">
    <text evidence="10">Forms a conjugate with ATG5.</text>
</comment>
<dbReference type="KEGG" id="uvi:66067015"/>
<dbReference type="Proteomes" id="UP000027002">
    <property type="component" value="Chromosome 5"/>
</dbReference>
<dbReference type="CDD" id="cd01612">
    <property type="entry name" value="Ubl_ATG12"/>
    <property type="match status" value="1"/>
</dbReference>
<keyword evidence="5 10" id="KW-1017">Isopeptide bond</keyword>
<evidence type="ECO:0000256" key="6">
    <source>
        <dbReference type="ARBA" id="ARBA00022786"/>
    </source>
</evidence>
<keyword evidence="8 10" id="KW-0072">Autophagy</keyword>
<dbReference type="InterPro" id="IPR007242">
    <property type="entry name" value="Atg12"/>
</dbReference>
<dbReference type="GO" id="GO:0000421">
    <property type="term" value="C:autophagosome membrane"/>
    <property type="evidence" value="ECO:0007669"/>
    <property type="project" value="TreeGrafter"/>
</dbReference>
<evidence type="ECO:0000256" key="3">
    <source>
        <dbReference type="ARBA" id="ARBA00015875"/>
    </source>
</evidence>
<evidence type="ECO:0000256" key="4">
    <source>
        <dbReference type="ARBA" id="ARBA00022448"/>
    </source>
</evidence>
<dbReference type="GeneID" id="66067015"/>
<dbReference type="GO" id="GO:0034274">
    <property type="term" value="C:Atg12-Atg5-Atg16 complex"/>
    <property type="evidence" value="ECO:0007669"/>
    <property type="project" value="TreeGrafter"/>
</dbReference>
<dbReference type="GO" id="GO:0097352">
    <property type="term" value="P:autophagosome maturation"/>
    <property type="evidence" value="ECO:0007669"/>
    <property type="project" value="TreeGrafter"/>
</dbReference>
<protein>
    <recommendedName>
        <fullName evidence="3 10">Ubiquitin-like protein ATG12</fullName>
    </recommendedName>
</protein>
<dbReference type="GO" id="GO:0000422">
    <property type="term" value="P:autophagy of mitochondrion"/>
    <property type="evidence" value="ECO:0007669"/>
    <property type="project" value="TreeGrafter"/>
</dbReference>
<dbReference type="PANTHER" id="PTHR13385:SF0">
    <property type="entry name" value="UBIQUITIN-LIKE PROTEIN ATG12"/>
    <property type="match status" value="1"/>
</dbReference>
<organism evidence="12 13">
    <name type="scientific">Ustilaginoidea virens</name>
    <name type="common">Rice false smut fungus</name>
    <name type="synonym">Villosiclava virens</name>
    <dbReference type="NCBI Taxonomy" id="1159556"/>
    <lineage>
        <taxon>Eukaryota</taxon>
        <taxon>Fungi</taxon>
        <taxon>Dikarya</taxon>
        <taxon>Ascomycota</taxon>
        <taxon>Pezizomycotina</taxon>
        <taxon>Sordariomycetes</taxon>
        <taxon>Hypocreomycetidae</taxon>
        <taxon>Hypocreales</taxon>
        <taxon>Clavicipitaceae</taxon>
        <taxon>Ustilaginoidea</taxon>
    </lineage>
</organism>
<dbReference type="PANTHER" id="PTHR13385">
    <property type="entry name" value="AUTOPHAGY PROTEIN 12"/>
    <property type="match status" value="1"/>
</dbReference>
<feature type="compositionally biased region" description="Polar residues" evidence="11">
    <location>
        <begin position="1"/>
        <end position="11"/>
    </location>
</feature>
<dbReference type="GO" id="GO:0034727">
    <property type="term" value="P:piecemeal microautophagy of the nucleus"/>
    <property type="evidence" value="ECO:0007669"/>
    <property type="project" value="TreeGrafter"/>
</dbReference>
<dbReference type="EMBL" id="CP072757">
    <property type="protein sequence ID" value="QUC21997.1"/>
    <property type="molecule type" value="Genomic_DNA"/>
</dbReference>
<evidence type="ECO:0000256" key="10">
    <source>
        <dbReference type="RuleBase" id="RU361201"/>
    </source>
</evidence>
<keyword evidence="13" id="KW-1185">Reference proteome</keyword>
<evidence type="ECO:0000313" key="12">
    <source>
        <dbReference type="EMBL" id="QUC21997.1"/>
    </source>
</evidence>
<dbReference type="Gene3D" id="3.10.20.90">
    <property type="entry name" value="Phosphatidylinositol 3-kinase Catalytic Subunit, Chain A, domain 1"/>
    <property type="match status" value="1"/>
</dbReference>
<evidence type="ECO:0000256" key="1">
    <source>
        <dbReference type="ARBA" id="ARBA00004623"/>
    </source>
</evidence>
<evidence type="ECO:0000256" key="8">
    <source>
        <dbReference type="ARBA" id="ARBA00023006"/>
    </source>
</evidence>
<feature type="region of interest" description="Disordered" evidence="11">
    <location>
        <begin position="1"/>
        <end position="53"/>
    </location>
</feature>
<dbReference type="GO" id="GO:0034045">
    <property type="term" value="C:phagophore assembly site membrane"/>
    <property type="evidence" value="ECO:0007669"/>
    <property type="project" value="UniProtKB-SubCell"/>
</dbReference>
<dbReference type="FunFam" id="3.10.20.90:FF:000148">
    <property type="entry name" value="Ubiquitin-like protein ATG12"/>
    <property type="match status" value="1"/>
</dbReference>